<comment type="caution">
    <text evidence="15">Lacks conserved residue(s) required for the propagation of feature annotation.</text>
</comment>
<dbReference type="NCBIfam" id="NF011456">
    <property type="entry name" value="PRK14874.1"/>
    <property type="match status" value="1"/>
</dbReference>
<dbReference type="EMBL" id="NRGR01000021">
    <property type="protein sequence ID" value="PCC38514.1"/>
    <property type="molecule type" value="Genomic_DNA"/>
</dbReference>
<dbReference type="Pfam" id="PF01118">
    <property type="entry name" value="Semialdhyde_dh"/>
    <property type="match status" value="1"/>
</dbReference>
<comment type="caution">
    <text evidence="18">The sequence shown here is derived from an EMBL/GenBank/DDBJ whole genome shotgun (WGS) entry which is preliminary data.</text>
</comment>
<evidence type="ECO:0000259" key="17">
    <source>
        <dbReference type="SMART" id="SM00859"/>
    </source>
</evidence>
<feature type="binding site" evidence="15">
    <location>
        <position position="151"/>
    </location>
    <ligand>
        <name>phosphate</name>
        <dbReference type="ChEBI" id="CHEBI:43474"/>
    </ligand>
</feature>
<dbReference type="OrthoDB" id="9805684at2"/>
<feature type="domain" description="Semialdehyde dehydrogenase NAD-binding" evidence="17">
    <location>
        <begin position="52"/>
        <end position="171"/>
    </location>
</feature>
<dbReference type="CDD" id="cd02316">
    <property type="entry name" value="VcASADH2_like_N"/>
    <property type="match status" value="1"/>
</dbReference>
<dbReference type="InterPro" id="IPR000319">
    <property type="entry name" value="Asp-semialdehyde_DH_CS"/>
</dbReference>
<feature type="binding site" evidence="15">
    <location>
        <begin position="59"/>
        <end position="62"/>
    </location>
    <ligand>
        <name>NADP(+)</name>
        <dbReference type="ChEBI" id="CHEBI:58349"/>
    </ligand>
</feature>
<comment type="catalytic activity">
    <reaction evidence="14 15">
        <text>L-aspartate 4-semialdehyde + phosphate + NADP(+) = 4-phospho-L-aspartate + NADPH + H(+)</text>
        <dbReference type="Rhea" id="RHEA:24284"/>
        <dbReference type="ChEBI" id="CHEBI:15378"/>
        <dbReference type="ChEBI" id="CHEBI:43474"/>
        <dbReference type="ChEBI" id="CHEBI:57535"/>
        <dbReference type="ChEBI" id="CHEBI:57783"/>
        <dbReference type="ChEBI" id="CHEBI:58349"/>
        <dbReference type="ChEBI" id="CHEBI:537519"/>
        <dbReference type="EC" id="1.2.1.11"/>
    </reaction>
</comment>
<comment type="function">
    <text evidence="15">Catalyzes the NADPH-dependent formation of L-aspartate-semialdehyde (L-ASA) by the reductive dephosphorylation of L-aspartyl-4-phosphate.</text>
</comment>
<keyword evidence="13 15" id="KW-0486">Methionine biosynthesis</keyword>
<dbReference type="PIRSF" id="PIRSF000148">
    <property type="entry name" value="ASA_dh"/>
    <property type="match status" value="1"/>
</dbReference>
<comment type="subunit">
    <text evidence="5 15">Homodimer.</text>
</comment>
<evidence type="ECO:0000256" key="13">
    <source>
        <dbReference type="ARBA" id="ARBA00023167"/>
    </source>
</evidence>
<dbReference type="Proteomes" id="UP000218598">
    <property type="component" value="Unassembled WGS sequence"/>
</dbReference>
<evidence type="ECO:0000256" key="16">
    <source>
        <dbReference type="PIRSR" id="PIRSR000148-1"/>
    </source>
</evidence>
<dbReference type="SUPFAM" id="SSF55347">
    <property type="entry name" value="Glyceraldehyde-3-phosphate dehydrogenase-like, C-terminal domain"/>
    <property type="match status" value="1"/>
</dbReference>
<evidence type="ECO:0000256" key="8">
    <source>
        <dbReference type="ARBA" id="ARBA00022697"/>
    </source>
</evidence>
<evidence type="ECO:0000313" key="18">
    <source>
        <dbReference type="EMBL" id="PCC38514.1"/>
    </source>
</evidence>
<dbReference type="UniPathway" id="UPA00050">
    <property type="reaction ID" value="UER00463"/>
</dbReference>
<dbReference type="Gene3D" id="3.40.50.720">
    <property type="entry name" value="NAD(P)-binding Rossmann-like Domain"/>
    <property type="match status" value="1"/>
</dbReference>
<dbReference type="GO" id="GO:0046983">
    <property type="term" value="F:protein dimerization activity"/>
    <property type="evidence" value="ECO:0007669"/>
    <property type="project" value="InterPro"/>
</dbReference>
<evidence type="ECO:0000256" key="12">
    <source>
        <dbReference type="ARBA" id="ARBA00023154"/>
    </source>
</evidence>
<evidence type="ECO:0000256" key="4">
    <source>
        <dbReference type="ARBA" id="ARBA00010584"/>
    </source>
</evidence>
<dbReference type="Pfam" id="PF02774">
    <property type="entry name" value="Semialdhyde_dhC"/>
    <property type="match status" value="1"/>
</dbReference>
<dbReference type="PANTHER" id="PTHR46278:SF2">
    <property type="entry name" value="ASPARTATE-SEMIALDEHYDE DEHYDROGENASE"/>
    <property type="match status" value="1"/>
</dbReference>
<evidence type="ECO:0000256" key="11">
    <source>
        <dbReference type="ARBA" id="ARBA00023002"/>
    </source>
</evidence>
<feature type="binding site" evidence="15">
    <location>
        <begin position="87"/>
        <end position="88"/>
    </location>
    <ligand>
        <name>NADP(+)</name>
        <dbReference type="ChEBI" id="CHEBI:58349"/>
    </ligand>
</feature>
<evidence type="ECO:0000256" key="2">
    <source>
        <dbReference type="ARBA" id="ARBA00005076"/>
    </source>
</evidence>
<accession>A0A2A3YGU0</accession>
<feature type="active site" description="Proton acceptor" evidence="15 16">
    <location>
        <position position="307"/>
    </location>
</feature>
<dbReference type="SUPFAM" id="SSF51735">
    <property type="entry name" value="NAD(P)-binding Rossmann-fold domains"/>
    <property type="match status" value="1"/>
</dbReference>
<evidence type="ECO:0000256" key="7">
    <source>
        <dbReference type="ARBA" id="ARBA00022605"/>
    </source>
</evidence>
<comment type="pathway">
    <text evidence="2 15">Amino-acid biosynthesis; L-lysine biosynthesis via DAP pathway; (S)-tetrahydrodipicolinate from L-aspartate: step 2/4.</text>
</comment>
<dbReference type="InterPro" id="IPR012280">
    <property type="entry name" value="Semialdhyde_DH_dimer_dom"/>
</dbReference>
<sequence>MSTQLPEDNRTSVSNDVGVDGAEAASTAAAGNGAERAFDITATPGYTPDGPVIGLVGATGQVGRVMLSLLADRAVPHSGVRAFASARSAGSTVEYAGQALVVEDATTADIASDGQKVDIAIFSAGGSTSKALAPRFADAGAMVVDNSSAWRRDDEVPLVVSEVNPEALVNPPRGIIANPNCTTMAAMPALKALHDEAGVARLKIATYQAVSGSGVAGVAELAEQVRAGVDDVEELAIDGSAVDLGEPSVYVKPIAFNVLAMAGSLVDDGSGETDEEQKLRHESRKILGLPDLPVAGTCVRVPVMSGHAVAIHAEFDQPITPERAREVLEGAAGVTVVDLPTPLDAAGKDGTFVGRIRQDQSVPDGKGLVLFAVADNLRKGAALNAIQITELIAEGAR</sequence>
<dbReference type="GO" id="GO:0051287">
    <property type="term" value="F:NAD binding"/>
    <property type="evidence" value="ECO:0007669"/>
    <property type="project" value="InterPro"/>
</dbReference>
<dbReference type="Gene3D" id="3.30.360.10">
    <property type="entry name" value="Dihydrodipicolinate Reductase, domain 2"/>
    <property type="match status" value="1"/>
</dbReference>
<dbReference type="NCBIfam" id="TIGR01296">
    <property type="entry name" value="asd_B"/>
    <property type="match status" value="1"/>
</dbReference>
<evidence type="ECO:0000256" key="6">
    <source>
        <dbReference type="ARBA" id="ARBA00013120"/>
    </source>
</evidence>
<feature type="active site" description="Acyl-thioester intermediate" evidence="15 16">
    <location>
        <position position="181"/>
    </location>
</feature>
<dbReference type="PANTHER" id="PTHR46278">
    <property type="entry name" value="DEHYDROGENASE, PUTATIVE-RELATED"/>
    <property type="match status" value="1"/>
</dbReference>
<keyword evidence="11 15" id="KW-0560">Oxidoreductase</keyword>
<gene>
    <name evidence="15" type="primary">asd</name>
    <name evidence="18" type="ORF">CIK66_13080</name>
</gene>
<dbReference type="CDD" id="cd18131">
    <property type="entry name" value="ASADH_C_bac_euk_like"/>
    <property type="match status" value="1"/>
</dbReference>
<dbReference type="InterPro" id="IPR000534">
    <property type="entry name" value="Semialdehyde_DH_NAD-bd"/>
</dbReference>
<protein>
    <recommendedName>
        <fullName evidence="6 15">Aspartate-semialdehyde dehydrogenase</fullName>
        <shortName evidence="15">ASA dehydrogenase</shortName>
        <shortName evidence="15">ASADH</shortName>
        <ecNumber evidence="6 15">1.2.1.11</ecNumber>
    </recommendedName>
    <alternativeName>
        <fullName evidence="15">Aspartate-beta-semialdehyde dehydrogenase</fullName>
    </alternativeName>
</protein>
<comment type="similarity">
    <text evidence="4 15">Belongs to the aspartate-semialdehyde dehydrogenase family.</text>
</comment>
<dbReference type="InterPro" id="IPR005986">
    <property type="entry name" value="Asp_semialdehyde_DH_beta"/>
</dbReference>
<keyword evidence="10 15" id="KW-0220">Diaminopimelate biosynthesis</keyword>
<dbReference type="GO" id="GO:0050661">
    <property type="term" value="F:NADP binding"/>
    <property type="evidence" value="ECO:0007669"/>
    <property type="project" value="UniProtKB-UniRule"/>
</dbReference>
<reference evidence="18 19" key="1">
    <citation type="journal article" date="2017" name="Elife">
        <title>Extensive horizontal gene transfer in cheese-associated bacteria.</title>
        <authorList>
            <person name="Bonham K.S."/>
            <person name="Wolfe B.E."/>
            <person name="Dutton R.J."/>
        </authorList>
    </citation>
    <scope>NUCLEOTIDE SEQUENCE [LARGE SCALE GENOMIC DNA]</scope>
    <source>
        <strain evidence="18 19">341_9</strain>
    </source>
</reference>
<evidence type="ECO:0000256" key="9">
    <source>
        <dbReference type="ARBA" id="ARBA00022857"/>
    </source>
</evidence>
<dbReference type="SMART" id="SM00859">
    <property type="entry name" value="Semialdhyde_dh"/>
    <property type="match status" value="1"/>
</dbReference>
<comment type="pathway">
    <text evidence="1 15">Amino-acid biosynthesis; L-methionine biosynthesis via de novo pathway; L-homoserine from L-aspartate: step 2/3.</text>
</comment>
<dbReference type="GO" id="GO:0009097">
    <property type="term" value="P:isoleucine biosynthetic process"/>
    <property type="evidence" value="ECO:0007669"/>
    <property type="project" value="UniProtKB-UniRule"/>
</dbReference>
<dbReference type="PROSITE" id="PS01103">
    <property type="entry name" value="ASD"/>
    <property type="match status" value="1"/>
</dbReference>
<evidence type="ECO:0000256" key="1">
    <source>
        <dbReference type="ARBA" id="ARBA00005021"/>
    </source>
</evidence>
<feature type="binding site" evidence="15">
    <location>
        <position position="300"/>
    </location>
    <ligand>
        <name>substrate</name>
    </ligand>
</feature>
<dbReference type="GO" id="GO:0071266">
    <property type="term" value="P:'de novo' L-methionine biosynthetic process"/>
    <property type="evidence" value="ECO:0007669"/>
    <property type="project" value="UniProtKB-UniRule"/>
</dbReference>
<feature type="binding site" evidence="15">
    <location>
        <position position="208"/>
    </location>
    <ligand>
        <name>substrate</name>
    </ligand>
</feature>
<dbReference type="GO" id="GO:0019877">
    <property type="term" value="P:diaminopimelate biosynthetic process"/>
    <property type="evidence" value="ECO:0007669"/>
    <property type="project" value="UniProtKB-UniRule"/>
</dbReference>
<dbReference type="UniPathway" id="UPA00051">
    <property type="reaction ID" value="UER00464"/>
</dbReference>
<dbReference type="GO" id="GO:0009089">
    <property type="term" value="P:lysine biosynthetic process via diaminopimelate"/>
    <property type="evidence" value="ECO:0007669"/>
    <property type="project" value="UniProtKB-UniRule"/>
</dbReference>
<dbReference type="GO" id="GO:0009088">
    <property type="term" value="P:threonine biosynthetic process"/>
    <property type="evidence" value="ECO:0007669"/>
    <property type="project" value="UniProtKB-UniRule"/>
</dbReference>
<evidence type="ECO:0000256" key="5">
    <source>
        <dbReference type="ARBA" id="ARBA00011738"/>
    </source>
</evidence>
<feature type="binding site" evidence="15">
    <location>
        <position position="376"/>
    </location>
    <ligand>
        <name>NADP(+)</name>
        <dbReference type="ChEBI" id="CHEBI:58349"/>
    </ligand>
</feature>
<keyword evidence="9 15" id="KW-0521">NADP</keyword>
<keyword evidence="7 15" id="KW-0028">Amino-acid biosynthesis</keyword>
<keyword evidence="8 15" id="KW-0791">Threonine biosynthesis</keyword>
<dbReference type="GO" id="GO:0004073">
    <property type="term" value="F:aspartate-semialdehyde dehydrogenase activity"/>
    <property type="evidence" value="ECO:0007669"/>
    <property type="project" value="UniProtKB-UniRule"/>
</dbReference>
<dbReference type="UniPathway" id="UPA00034">
    <property type="reaction ID" value="UER00016"/>
</dbReference>
<keyword evidence="12 15" id="KW-0457">Lysine biosynthesis</keyword>
<dbReference type="HAMAP" id="MF_02121">
    <property type="entry name" value="ASADH"/>
    <property type="match status" value="1"/>
</dbReference>
<evidence type="ECO:0000256" key="10">
    <source>
        <dbReference type="ARBA" id="ARBA00022915"/>
    </source>
</evidence>
<evidence type="ECO:0000256" key="3">
    <source>
        <dbReference type="ARBA" id="ARBA00005097"/>
    </source>
</evidence>
<organism evidence="18 19">
    <name type="scientific">Brachybacterium alimentarium</name>
    <dbReference type="NCBI Taxonomy" id="47845"/>
    <lineage>
        <taxon>Bacteria</taxon>
        <taxon>Bacillati</taxon>
        <taxon>Actinomycetota</taxon>
        <taxon>Actinomycetes</taxon>
        <taxon>Micrococcales</taxon>
        <taxon>Dermabacteraceae</taxon>
        <taxon>Brachybacterium</taxon>
    </lineage>
</organism>
<dbReference type="EC" id="1.2.1.11" evidence="6 15"/>
<comment type="pathway">
    <text evidence="3 15">Amino-acid biosynthesis; L-threonine biosynthesis; L-threonine from L-aspartate: step 2/5.</text>
</comment>
<evidence type="ECO:0000256" key="15">
    <source>
        <dbReference type="HAMAP-Rule" id="MF_02121"/>
    </source>
</evidence>
<dbReference type="InterPro" id="IPR012080">
    <property type="entry name" value="Asp_semialdehyde_DH"/>
</dbReference>
<evidence type="ECO:0000313" key="19">
    <source>
        <dbReference type="Proteomes" id="UP000218598"/>
    </source>
</evidence>
<dbReference type="RefSeq" id="WP_096197431.1">
    <property type="nucleotide sequence ID" value="NZ_BAAAIQ010000007.1"/>
</dbReference>
<name>A0A2A3YGU0_9MICO</name>
<dbReference type="AlphaFoldDB" id="A0A2A3YGU0"/>
<dbReference type="InterPro" id="IPR036291">
    <property type="entry name" value="NAD(P)-bd_dom_sf"/>
</dbReference>
<evidence type="ECO:0000256" key="14">
    <source>
        <dbReference type="ARBA" id="ARBA00047891"/>
    </source>
</evidence>
<proteinExistence type="inferred from homology"/>
<feature type="binding site" evidence="15">
    <location>
        <begin position="211"/>
        <end position="212"/>
    </location>
    <ligand>
        <name>NADP(+)</name>
        <dbReference type="ChEBI" id="CHEBI:58349"/>
    </ligand>
</feature>
<keyword evidence="19" id="KW-1185">Reference proteome</keyword>